<dbReference type="STRING" id="1150368.SAMN02927921_00661"/>
<name>A0A1K1MMZ5_9FLAO</name>
<dbReference type="OrthoDB" id="725917at2"/>
<gene>
    <name evidence="1" type="ORF">SAMN02927921_00661</name>
</gene>
<proteinExistence type="predicted"/>
<accession>A0A1K1MMZ5</accession>
<dbReference type="Proteomes" id="UP000182248">
    <property type="component" value="Unassembled WGS sequence"/>
</dbReference>
<protein>
    <submittedName>
        <fullName evidence="1">Starch-binding associating with outer membrane</fullName>
    </submittedName>
</protein>
<dbReference type="PROSITE" id="PS51257">
    <property type="entry name" value="PROKAR_LIPOPROTEIN"/>
    <property type="match status" value="1"/>
</dbReference>
<keyword evidence="2" id="KW-1185">Reference proteome</keyword>
<organism evidence="1 2">
    <name type="scientific">Sinomicrobium oceani</name>
    <dbReference type="NCBI Taxonomy" id="1150368"/>
    <lineage>
        <taxon>Bacteria</taxon>
        <taxon>Pseudomonadati</taxon>
        <taxon>Bacteroidota</taxon>
        <taxon>Flavobacteriia</taxon>
        <taxon>Flavobacteriales</taxon>
        <taxon>Flavobacteriaceae</taxon>
        <taxon>Sinomicrobium</taxon>
    </lineage>
</organism>
<reference evidence="1 2" key="1">
    <citation type="submission" date="2016-11" db="EMBL/GenBank/DDBJ databases">
        <authorList>
            <person name="Jaros S."/>
            <person name="Januszkiewicz K."/>
            <person name="Wedrychowicz H."/>
        </authorList>
    </citation>
    <scope>NUCLEOTIDE SEQUENCE [LARGE SCALE GENOMIC DNA]</scope>
    <source>
        <strain evidence="1 2">CGMCC 1.12145</strain>
    </source>
</reference>
<dbReference type="InterPro" id="IPR041662">
    <property type="entry name" value="SusD-like_2"/>
</dbReference>
<sequence length="524" mass="58694">MNSINKIWIFGLTAMLTLGCTSDFEETNTNPNNTSVGDIKASGMFEPLLYNGANAWLNYTWFWNDELIQFTAFTGGTTRQEHRYFISDGNWQSVWNMYARYANNAVHMKDLSISQEDHALHAIALTLKVLYLSNLTDMYGDIPYSEAFTAREAGGTTKPKFDSQKEVYEQMFADLEAANDIYATDPQFLKPELDGMYNGSMEKWRKFNNSVYLRLLCRVSGRSEMGSGAKMSEILSSPSRYPIFTSNDDNATVLFSGSDPYLNQFAITPESDFTTSGRKLTRQLIGMTVVSAASGQQLYEDPRLAVIGKKNLNKEANPDGLWKGTVAGCTEEEQSSVDRGAAFLNAAVFCRANAPGWFMDYAEVQFILAEAALKGYISGGETAARSYYTNAVTASLEKWAPFGQYSETPVQISPNDITVFLDSPLASWDLSENKEELIANQKYLALFWVGMEAYHEYRRTGYPVLTIGRGTVYNNYILPTRFAYPTTTMATNGENAKIALERMGGENNMRTPVWWSKQAIEEGK</sequence>
<dbReference type="Gene3D" id="1.25.40.390">
    <property type="match status" value="1"/>
</dbReference>
<dbReference type="InterPro" id="IPR011990">
    <property type="entry name" value="TPR-like_helical_dom_sf"/>
</dbReference>
<evidence type="ECO:0000313" key="1">
    <source>
        <dbReference type="EMBL" id="SFW24467.1"/>
    </source>
</evidence>
<evidence type="ECO:0000313" key="2">
    <source>
        <dbReference type="Proteomes" id="UP000182248"/>
    </source>
</evidence>
<dbReference type="EMBL" id="FPJE01000003">
    <property type="protein sequence ID" value="SFW24467.1"/>
    <property type="molecule type" value="Genomic_DNA"/>
</dbReference>
<dbReference type="RefSeq" id="WP_072315949.1">
    <property type="nucleotide sequence ID" value="NZ_FPJE01000003.1"/>
</dbReference>
<dbReference type="Pfam" id="PF12771">
    <property type="entry name" value="SusD-like_2"/>
    <property type="match status" value="1"/>
</dbReference>
<dbReference type="AlphaFoldDB" id="A0A1K1MMZ5"/>
<dbReference type="SUPFAM" id="SSF48452">
    <property type="entry name" value="TPR-like"/>
    <property type="match status" value="1"/>
</dbReference>